<evidence type="ECO:0000313" key="2">
    <source>
        <dbReference type="Proteomes" id="UP000321026"/>
    </source>
</evidence>
<name>A0A5C7J7X2_9BACT</name>
<proteinExistence type="predicted"/>
<comment type="caution">
    <text evidence="1">The sequence shown here is derived from an EMBL/GenBank/DDBJ whole genome shotgun (WGS) entry which is preliminary data.</text>
</comment>
<organism evidence="1 2">
    <name type="scientific">Candidatus Dojkabacteria bacterium</name>
    <dbReference type="NCBI Taxonomy" id="2099670"/>
    <lineage>
        <taxon>Bacteria</taxon>
        <taxon>Candidatus Dojkabacteria</taxon>
    </lineage>
</organism>
<dbReference type="AlphaFoldDB" id="A0A5C7J7X2"/>
<gene>
    <name evidence="1" type="ORF">E6Q11_02400</name>
</gene>
<evidence type="ECO:0000313" key="1">
    <source>
        <dbReference type="EMBL" id="TXG77599.1"/>
    </source>
</evidence>
<sequence length="118" mass="13839">MSELTPEERGKIVSSEQDDFTRWVNNRLLKKNYECFAMIVQMAGEKTPSGLLTPDVRVYEVHVAYESPYNGENFSLPFIFKRGESLEELQKLFKETLDQFYAVVDKIEKELREKKLIP</sequence>
<reference evidence="1 2" key="1">
    <citation type="submission" date="2018-09" db="EMBL/GenBank/DDBJ databases">
        <title>Metagenome Assembled Genomes from an Advanced Water Purification Facility.</title>
        <authorList>
            <person name="Stamps B.W."/>
            <person name="Spear J.R."/>
        </authorList>
    </citation>
    <scope>NUCLEOTIDE SEQUENCE [LARGE SCALE GENOMIC DNA]</scope>
    <source>
        <strain evidence="1">Bin_63_2</strain>
    </source>
</reference>
<protein>
    <submittedName>
        <fullName evidence="1">Uncharacterized protein</fullName>
    </submittedName>
</protein>
<accession>A0A5C7J7X2</accession>
<dbReference type="EMBL" id="SSDS01000041">
    <property type="protein sequence ID" value="TXG77599.1"/>
    <property type="molecule type" value="Genomic_DNA"/>
</dbReference>
<dbReference type="Proteomes" id="UP000321026">
    <property type="component" value="Unassembled WGS sequence"/>
</dbReference>